<dbReference type="EMBL" id="JAESWB010000025">
    <property type="protein sequence ID" value="MBL4951023.1"/>
    <property type="molecule type" value="Genomic_DNA"/>
</dbReference>
<protein>
    <recommendedName>
        <fullName evidence="3">Class I SAM-dependent methyltransferase</fullName>
    </recommendedName>
</protein>
<name>A0ABS1TI84_9BACI</name>
<evidence type="ECO:0000313" key="2">
    <source>
        <dbReference type="Proteomes" id="UP000623967"/>
    </source>
</evidence>
<organism evidence="1 2">
    <name type="scientific">Neobacillus paridis</name>
    <dbReference type="NCBI Taxonomy" id="2803862"/>
    <lineage>
        <taxon>Bacteria</taxon>
        <taxon>Bacillati</taxon>
        <taxon>Bacillota</taxon>
        <taxon>Bacilli</taxon>
        <taxon>Bacillales</taxon>
        <taxon>Bacillaceae</taxon>
        <taxon>Neobacillus</taxon>
    </lineage>
</organism>
<evidence type="ECO:0000313" key="1">
    <source>
        <dbReference type="EMBL" id="MBL4951023.1"/>
    </source>
</evidence>
<gene>
    <name evidence="1" type="ORF">JK635_02055</name>
</gene>
<reference evidence="1 2" key="1">
    <citation type="submission" date="2021-01" db="EMBL/GenBank/DDBJ databases">
        <title>Genome public.</title>
        <authorList>
            <person name="Liu C."/>
            <person name="Sun Q."/>
        </authorList>
    </citation>
    <scope>NUCLEOTIDE SEQUENCE [LARGE SCALE GENOMIC DNA]</scope>
    <source>
        <strain evidence="1 2">YIM B02564</strain>
    </source>
</reference>
<proteinExistence type="predicted"/>
<dbReference type="RefSeq" id="WP_202651953.1">
    <property type="nucleotide sequence ID" value="NZ_JAESWB010000025.1"/>
</dbReference>
<dbReference type="Proteomes" id="UP000623967">
    <property type="component" value="Unassembled WGS sequence"/>
</dbReference>
<evidence type="ECO:0008006" key="3">
    <source>
        <dbReference type="Google" id="ProtNLM"/>
    </source>
</evidence>
<sequence>MAGNQLESQSKLMFYPTDVFEIYRMLGIIGRLSIADEHRQNLKQYLGEDKYREIITYAIDNNLSHANVFYDYLLNKQDYESINKYFKLYLTYHENYLTICDLFAGEGTCLELFKTAIPSEYKSDIHLIANELEPNRYNQIKQKGIIDEYYNFAFVMS</sequence>
<comment type="caution">
    <text evidence="1">The sequence shown here is derived from an EMBL/GenBank/DDBJ whole genome shotgun (WGS) entry which is preliminary data.</text>
</comment>
<accession>A0ABS1TI84</accession>
<keyword evidence="2" id="KW-1185">Reference proteome</keyword>